<evidence type="ECO:0000313" key="3">
    <source>
        <dbReference type="Proteomes" id="UP000298179"/>
    </source>
</evidence>
<keyword evidence="1" id="KW-0812">Transmembrane</keyword>
<evidence type="ECO:0000256" key="1">
    <source>
        <dbReference type="SAM" id="Phobius"/>
    </source>
</evidence>
<proteinExistence type="predicted"/>
<organism evidence="2 3">
    <name type="scientific">Jiella endophytica</name>
    <dbReference type="NCBI Taxonomy" id="2558362"/>
    <lineage>
        <taxon>Bacteria</taxon>
        <taxon>Pseudomonadati</taxon>
        <taxon>Pseudomonadota</taxon>
        <taxon>Alphaproteobacteria</taxon>
        <taxon>Hyphomicrobiales</taxon>
        <taxon>Aurantimonadaceae</taxon>
        <taxon>Jiella</taxon>
    </lineage>
</organism>
<gene>
    <name evidence="2" type="ORF">E3C22_03190</name>
</gene>
<keyword evidence="3" id="KW-1185">Reference proteome</keyword>
<dbReference type="AlphaFoldDB" id="A0A4Y8RU75"/>
<keyword evidence="1" id="KW-0472">Membrane</keyword>
<dbReference type="EMBL" id="SOZD01000001">
    <property type="protein sequence ID" value="TFF27478.1"/>
    <property type="molecule type" value="Genomic_DNA"/>
</dbReference>
<evidence type="ECO:0000313" key="2">
    <source>
        <dbReference type="EMBL" id="TFF27478.1"/>
    </source>
</evidence>
<sequence length="82" mass="8370">MGVVTVSMKLAVYGSLAAAAGQSLGFLTARPWLTGLIGRAAGALFIAVALLTLWESLIVGGGNLCCGLTASPPMQKSTTWLF</sequence>
<dbReference type="Proteomes" id="UP000298179">
    <property type="component" value="Unassembled WGS sequence"/>
</dbReference>
<name>A0A4Y8RU75_9HYPH</name>
<accession>A0A4Y8RU75</accession>
<reference evidence="2 3" key="1">
    <citation type="submission" date="2019-03" db="EMBL/GenBank/DDBJ databases">
        <title>Jiella endophytica sp. nov., a novel endophytic bacterium isolated from root of Ficus microcarpa Linn. f.</title>
        <authorList>
            <person name="Tuo L."/>
        </authorList>
    </citation>
    <scope>NUCLEOTIDE SEQUENCE [LARGE SCALE GENOMIC DNA]</scope>
    <source>
        <strain evidence="2 3">CBS5Q-3</strain>
    </source>
</reference>
<dbReference type="RefSeq" id="WP_167591608.1">
    <property type="nucleotide sequence ID" value="NZ_SOZD01000001.1"/>
</dbReference>
<protein>
    <recommendedName>
        <fullName evidence="4">GDT1 family protein</fullName>
    </recommendedName>
</protein>
<comment type="caution">
    <text evidence="2">The sequence shown here is derived from an EMBL/GenBank/DDBJ whole genome shotgun (WGS) entry which is preliminary data.</text>
</comment>
<keyword evidence="1" id="KW-1133">Transmembrane helix</keyword>
<feature type="transmembrane region" description="Helical" evidence="1">
    <location>
        <begin position="35"/>
        <end position="54"/>
    </location>
</feature>
<evidence type="ECO:0008006" key="4">
    <source>
        <dbReference type="Google" id="ProtNLM"/>
    </source>
</evidence>